<evidence type="ECO:0000259" key="1">
    <source>
        <dbReference type="SMART" id="SM00477"/>
    </source>
</evidence>
<dbReference type="SMART" id="SM00477">
    <property type="entry name" value="NUC"/>
    <property type="match status" value="1"/>
</dbReference>
<dbReference type="Pfam" id="PF13365">
    <property type="entry name" value="Trypsin_2"/>
    <property type="match status" value="1"/>
</dbReference>
<dbReference type="GeneID" id="98406961"/>
<dbReference type="InterPro" id="IPR044929">
    <property type="entry name" value="DNA/RNA_non-sp_Endonuclease_sf"/>
</dbReference>
<dbReference type="PANTHER" id="PTHR36234">
    <property type="entry name" value="LYSYL ENDOPEPTIDASE"/>
    <property type="match status" value="1"/>
</dbReference>
<dbReference type="Gene3D" id="2.40.10.10">
    <property type="entry name" value="Trypsin-like serine proteases"/>
    <property type="match status" value="2"/>
</dbReference>
<dbReference type="InterPro" id="IPR043504">
    <property type="entry name" value="Peptidase_S1_PA_chymotrypsin"/>
</dbReference>
<dbReference type="InterPro" id="IPR001604">
    <property type="entry name" value="Endo_G_ENPP1-like_dom"/>
</dbReference>
<dbReference type="InterPro" id="IPR044925">
    <property type="entry name" value="His-Me_finger_sf"/>
</dbReference>
<name>A0A643FYW8_9BURK</name>
<evidence type="ECO:0000313" key="4">
    <source>
        <dbReference type="Proteomes" id="UP000397656"/>
    </source>
</evidence>
<evidence type="ECO:0000313" key="3">
    <source>
        <dbReference type="EMBL" id="QOT81987.1"/>
    </source>
</evidence>
<reference evidence="3 4" key="1">
    <citation type="submission" date="2020-10" db="EMBL/GenBank/DDBJ databases">
        <title>Complete genome sequence of Cupriavidus basilensis CCUG 49340T.</title>
        <authorList>
            <person name="Salva-Serra F."/>
            <person name="Donoso R.A."/>
            <person name="Cho K.H."/>
            <person name="Yoo J.A."/>
            <person name="Lee K."/>
            <person name="Yoon S.-H."/>
            <person name="Perez-Pantoja D."/>
            <person name="Moore E.R.B."/>
        </authorList>
    </citation>
    <scope>NUCLEOTIDE SEQUENCE [LARGE SCALE GENOMIC DNA]</scope>
    <source>
        <strain evidence="4">CCUG 49340</strain>
        <plasmid evidence="3 4">pRK1-2</plasmid>
    </source>
</reference>
<proteinExistence type="predicted"/>
<dbReference type="GO" id="GO:0016787">
    <property type="term" value="F:hydrolase activity"/>
    <property type="evidence" value="ECO:0007669"/>
    <property type="project" value="InterPro"/>
</dbReference>
<keyword evidence="3" id="KW-0540">Nuclease</keyword>
<dbReference type="EMBL" id="CP062806">
    <property type="protein sequence ID" value="QOT81987.1"/>
    <property type="molecule type" value="Genomic_DNA"/>
</dbReference>
<dbReference type="Gene3D" id="3.40.570.10">
    <property type="entry name" value="Extracellular Endonuclease, subunit A"/>
    <property type="match status" value="1"/>
</dbReference>
<dbReference type="InterPro" id="IPR020821">
    <property type="entry name" value="ENPP1-3/EXOG-like_nuc-like"/>
</dbReference>
<dbReference type="SUPFAM" id="SSF54060">
    <property type="entry name" value="His-Me finger endonucleases"/>
    <property type="match status" value="1"/>
</dbReference>
<feature type="domain" description="DNA/RNA non-specific endonuclease/pyrophosphatase/phosphodiesterase" evidence="2">
    <location>
        <begin position="457"/>
        <end position="682"/>
    </location>
</feature>
<dbReference type="InterPro" id="IPR009003">
    <property type="entry name" value="Peptidase_S1_PA"/>
</dbReference>
<protein>
    <submittedName>
        <fullName evidence="3">DNA/RNA non-specific endonuclease</fullName>
    </submittedName>
</protein>
<sequence>MKDVKQQLDSLVRERAAITADQRKASLLAVWSKDPLAAEPDRSRAKNFAARMGAESLQGDSIDYLPTSFLALGTRRSRAVAIVRSGTGSALATGFLISPALFITNNHVLETATDAAAALIEFNFETTEDGTPLIGSRFALAPQRFWLSSPIDQLDFAIVAVGERLAGPDDITSFGYLSLSDRPDKHALGMTVNIIEHPQGRRKQVVVRENRLLARGEGGGAEHCLHYAADTEEGSSGSPVANDNWEVVALHHWGVPHLDTVSLDGVAIPMTVNEGIRASAIVAQLRRDLASLAAPAQALLGAALATGDAALPTAVPIAPLAPGNPPPGAHVLHLGGESLQPIATGSTMSAENAENTETRQVVLVPLEISVRVARQADTQHLSASQSALVLPSASETLPRGLQYAERMRLDRNYKNRNGYNPHFIDGLAIALPDLVQARSGEIAPLKNGVPGNPALLEYENFSIMICAPRRMAFVSAVNIDAAHYIDIDRDTGAPKVGPEGDSWYDDDRMDPRYYIGQDFYGAWSTYFDRGHLTRRSDPTWGTPEQAARANADTFHRTNCTPQHFRFNESIKFWQGLERYILEFGVLKINAKVTVLTGPVLDDDNVAPCDGINVPLLFWKVVLRVGPDQQPQASAFVVSQEKLLKEARVALKPPADDIAPVVETFRIGVAKLASLTGLDFSGFAQYDTYKSRPGAEAVPRPMTAWEDAL</sequence>
<dbReference type="PANTHER" id="PTHR36234:SF5">
    <property type="entry name" value="LYSYL ENDOPEPTIDASE"/>
    <property type="match status" value="1"/>
</dbReference>
<feature type="domain" description="ENPP1-3/EXOG-like endonuclease/phosphodiesterase" evidence="1">
    <location>
        <begin position="458"/>
        <end position="686"/>
    </location>
</feature>
<accession>A0A643FYW8</accession>
<dbReference type="AlphaFoldDB" id="A0A643FYW8"/>
<dbReference type="GO" id="GO:0003676">
    <property type="term" value="F:nucleic acid binding"/>
    <property type="evidence" value="ECO:0007669"/>
    <property type="project" value="InterPro"/>
</dbReference>
<dbReference type="RefSeq" id="WP_150984852.1">
    <property type="nucleotide sequence ID" value="NZ_CP062806.1"/>
</dbReference>
<dbReference type="SMART" id="SM00892">
    <property type="entry name" value="Endonuclease_NS"/>
    <property type="match status" value="1"/>
</dbReference>
<gene>
    <name evidence="3" type="ORF">F7R26_039005</name>
</gene>
<geneLocation type="plasmid" evidence="3 4">
    <name>pRK1-2</name>
</geneLocation>
<dbReference type="Proteomes" id="UP000397656">
    <property type="component" value="Plasmid pRK1-2"/>
</dbReference>
<keyword evidence="3" id="KW-0614">Plasmid</keyword>
<keyword evidence="3" id="KW-0255">Endonuclease</keyword>
<dbReference type="SUPFAM" id="SSF50494">
    <property type="entry name" value="Trypsin-like serine proteases"/>
    <property type="match status" value="1"/>
</dbReference>
<dbReference type="GO" id="GO:0046872">
    <property type="term" value="F:metal ion binding"/>
    <property type="evidence" value="ECO:0007669"/>
    <property type="project" value="InterPro"/>
</dbReference>
<keyword evidence="3" id="KW-0378">Hydrolase</keyword>
<dbReference type="Pfam" id="PF01223">
    <property type="entry name" value="Endonuclease_NS"/>
    <property type="match status" value="1"/>
</dbReference>
<evidence type="ECO:0000259" key="2">
    <source>
        <dbReference type="SMART" id="SM00892"/>
    </source>
</evidence>
<dbReference type="GO" id="GO:0004519">
    <property type="term" value="F:endonuclease activity"/>
    <property type="evidence" value="ECO:0007669"/>
    <property type="project" value="UniProtKB-KW"/>
</dbReference>
<organism evidence="3 4">
    <name type="scientific">Cupriavidus basilensis</name>
    <dbReference type="NCBI Taxonomy" id="68895"/>
    <lineage>
        <taxon>Bacteria</taxon>
        <taxon>Pseudomonadati</taxon>
        <taxon>Pseudomonadota</taxon>
        <taxon>Betaproteobacteria</taxon>
        <taxon>Burkholderiales</taxon>
        <taxon>Burkholderiaceae</taxon>
        <taxon>Cupriavidus</taxon>
    </lineage>
</organism>